<evidence type="ECO:0000313" key="3">
    <source>
        <dbReference type="Proteomes" id="UP001560267"/>
    </source>
</evidence>
<feature type="transmembrane region" description="Helical" evidence="1">
    <location>
        <begin position="130"/>
        <end position="152"/>
    </location>
</feature>
<accession>A0ABV3Y4F4</accession>
<keyword evidence="1" id="KW-0472">Membrane</keyword>
<feature type="transmembrane region" description="Helical" evidence="1">
    <location>
        <begin position="97"/>
        <end position="118"/>
    </location>
</feature>
<evidence type="ECO:0000313" key="2">
    <source>
        <dbReference type="EMBL" id="MEX6430446.1"/>
    </source>
</evidence>
<keyword evidence="3" id="KW-1185">Reference proteome</keyword>
<keyword evidence="1" id="KW-1133">Transmembrane helix</keyword>
<sequence>MPISVWVITLVVLGAVLEADLGYRKISWFRALRPLIAAVAIVPLYLAVVPTSGNNLALEGIGVAIGVIGGSACHLFISVHFDPAKGKRGRPVSRAGFGYASFWVVVFGARLAFIYGSYHLFSRPLGQFLVIHQLSITGLTDALIFMALAMALSRSALLEWRGLAVRHHQPIRPPQAA</sequence>
<evidence type="ECO:0000256" key="1">
    <source>
        <dbReference type="SAM" id="Phobius"/>
    </source>
</evidence>
<organism evidence="2 3">
    <name type="scientific">Ferrimicrobium acidiphilum</name>
    <dbReference type="NCBI Taxonomy" id="121039"/>
    <lineage>
        <taxon>Bacteria</taxon>
        <taxon>Bacillati</taxon>
        <taxon>Actinomycetota</taxon>
        <taxon>Acidimicrobiia</taxon>
        <taxon>Acidimicrobiales</taxon>
        <taxon>Acidimicrobiaceae</taxon>
        <taxon>Ferrimicrobium</taxon>
    </lineage>
</organism>
<dbReference type="EMBL" id="JBFSHR010000053">
    <property type="protein sequence ID" value="MEX6430446.1"/>
    <property type="molecule type" value="Genomic_DNA"/>
</dbReference>
<feature type="transmembrane region" description="Helical" evidence="1">
    <location>
        <begin position="6"/>
        <end position="23"/>
    </location>
</feature>
<reference evidence="2 3" key="1">
    <citation type="submission" date="2024-07" db="EMBL/GenBank/DDBJ databases">
        <title>Draft Genome Sequence of Ferrimicrobium acidiphilum Strain YE2023, Isolated from a Pulp of Bioleach Reactor.</title>
        <authorList>
            <person name="Elkina Y.A."/>
            <person name="Bulaeva A.G."/>
            <person name="Beletsky A.V."/>
            <person name="Mardanov A.V."/>
        </authorList>
    </citation>
    <scope>NUCLEOTIDE SEQUENCE [LARGE SCALE GENOMIC DNA]</scope>
    <source>
        <strain evidence="2 3">YE2023</strain>
    </source>
</reference>
<name>A0ABV3Y4F4_9ACTN</name>
<keyword evidence="1" id="KW-0812">Transmembrane</keyword>
<dbReference type="RefSeq" id="WP_298446162.1">
    <property type="nucleotide sequence ID" value="NZ_JBFSHR010000053.1"/>
</dbReference>
<dbReference type="Proteomes" id="UP001560267">
    <property type="component" value="Unassembled WGS sequence"/>
</dbReference>
<evidence type="ECO:0008006" key="4">
    <source>
        <dbReference type="Google" id="ProtNLM"/>
    </source>
</evidence>
<feature type="transmembrane region" description="Helical" evidence="1">
    <location>
        <begin position="57"/>
        <end position="77"/>
    </location>
</feature>
<comment type="caution">
    <text evidence="2">The sequence shown here is derived from an EMBL/GenBank/DDBJ whole genome shotgun (WGS) entry which is preliminary data.</text>
</comment>
<proteinExistence type="predicted"/>
<gene>
    <name evidence="2" type="ORF">AB6A68_11475</name>
</gene>
<feature type="transmembrane region" description="Helical" evidence="1">
    <location>
        <begin position="35"/>
        <end position="51"/>
    </location>
</feature>
<protein>
    <recommendedName>
        <fullName evidence="4">DUF1453 domain-containing protein</fullName>
    </recommendedName>
</protein>